<gene>
    <name evidence="7" type="ORF">FB474_0321</name>
</gene>
<keyword evidence="1" id="KW-0813">Transport</keyword>
<dbReference type="GO" id="GO:0016020">
    <property type="term" value="C:membrane"/>
    <property type="evidence" value="ECO:0007669"/>
    <property type="project" value="InterPro"/>
</dbReference>
<comment type="function">
    <text evidence="3">Cytochrome c oxidase is the component of the respiratory chain that catalyzes the reduction of oxygen to water. Subunits 1-3 form the functional core of the enzyme complex. CO I is the catalytic subunit of the enzyme. Electrons originating in cytochrome c are transferred via the copper A center of subunit 2 and heme A of subunit 1 to the bimetallic center formed by heme A3 and copper B.</text>
</comment>
<feature type="transmembrane region" description="Helical" evidence="5">
    <location>
        <begin position="331"/>
        <end position="356"/>
    </location>
</feature>
<feature type="transmembrane region" description="Helical" evidence="5">
    <location>
        <begin position="436"/>
        <end position="457"/>
    </location>
</feature>
<dbReference type="PROSITE" id="PS50855">
    <property type="entry name" value="COX1"/>
    <property type="match status" value="1"/>
</dbReference>
<feature type="domain" description="Cytochrome oxidase subunit I profile" evidence="6">
    <location>
        <begin position="103"/>
        <end position="612"/>
    </location>
</feature>
<dbReference type="GO" id="GO:0022904">
    <property type="term" value="P:respiratory electron transport chain"/>
    <property type="evidence" value="ECO:0007669"/>
    <property type="project" value="TreeGrafter"/>
</dbReference>
<comment type="caution">
    <text evidence="7">The sequence shown here is derived from an EMBL/GenBank/DDBJ whole genome shotgun (WGS) entry which is preliminary data.</text>
</comment>
<dbReference type="GO" id="GO:0009060">
    <property type="term" value="P:aerobic respiration"/>
    <property type="evidence" value="ECO:0007669"/>
    <property type="project" value="InterPro"/>
</dbReference>
<sequence length="661" mass="70590">MATMTTQGPVAAPVPGTGGGLMRRLSVVTGVVVGVVLAFVGWLVSNALLPSPQEGNHKTDAVTLITLICWAIGFLVGVGAFVGPFRWLLGRDLSHEDEEFLAGKDEGVWRYFRFTTDHKVVGMQYLVTTMALFAVGGTLAMLIRTNLARPNSEIVGPLAYNELVGLHGIIMIIATIIMVSGPFGNFILPIMIGARDMAFPRLNALSYWLLFAAVPVLLSAFFLGGIPTGWSAYAPLSDQAPPGMDAFLVTIVIFGVSTALAGANITTTAVRMRARGMTWNRTPIFVFGVVTSVALGLIAFPMFMVAMVGLAMDRSLGANFYVASGGGNPWLYSNLFWLMGHPEVYVILLPAIIALLEITPVFTRKPLFSFNGAVLGIGGIVGLSLFVWAHHMYMAGWAPPLNAPFMVTTELISIPTGLLFLVLLGTLWRGPVWMRLPVMAVYALLWNFTIGGITGIYLSDVPVDQAMHGSMFVTAHFHYTLMGAGLTGALGALAYWFPKMTGRMLNERWGGIGFWTAQLGFNVTFLGMFAVGLAGQPRRVSDPAAMFATGNLVSTIGAYVIGIGMLIFLYAVLHSWRHGELAPANPWGAKTLEWQVPTPVPLENFTVLPVVTSDFYGYSENGSREAHPAAEPALTPAGVAGGGGSGALPPETAAPTGEGRD</sequence>
<dbReference type="Proteomes" id="UP000319514">
    <property type="component" value="Unassembled WGS sequence"/>
</dbReference>
<keyword evidence="5" id="KW-1133">Transmembrane helix</keyword>
<dbReference type="InterPro" id="IPR000883">
    <property type="entry name" value="Cyt_C_Oxase_1"/>
</dbReference>
<dbReference type="GO" id="GO:0015990">
    <property type="term" value="P:electron transport coupled proton transport"/>
    <property type="evidence" value="ECO:0007669"/>
    <property type="project" value="TreeGrafter"/>
</dbReference>
<feature type="region of interest" description="Disordered" evidence="4">
    <location>
        <begin position="622"/>
        <end position="661"/>
    </location>
</feature>
<dbReference type="GO" id="GO:0020037">
    <property type="term" value="F:heme binding"/>
    <property type="evidence" value="ECO:0007669"/>
    <property type="project" value="InterPro"/>
</dbReference>
<dbReference type="Gene3D" id="1.20.210.10">
    <property type="entry name" value="Cytochrome c oxidase-like, subunit I domain"/>
    <property type="match status" value="1"/>
</dbReference>
<feature type="transmembrane region" description="Helical" evidence="5">
    <location>
        <begin position="284"/>
        <end position="311"/>
    </location>
</feature>
<evidence type="ECO:0000259" key="6">
    <source>
        <dbReference type="PROSITE" id="PS50855"/>
    </source>
</evidence>
<dbReference type="EMBL" id="VFOQ01000001">
    <property type="protein sequence ID" value="TQL58978.1"/>
    <property type="molecule type" value="Genomic_DNA"/>
</dbReference>
<dbReference type="SUPFAM" id="SSF81442">
    <property type="entry name" value="Cytochrome c oxidase subunit I-like"/>
    <property type="match status" value="1"/>
</dbReference>
<feature type="transmembrane region" description="Helical" evidence="5">
    <location>
        <begin position="246"/>
        <end position="263"/>
    </location>
</feature>
<accession>A0A542ZF72</accession>
<proteinExistence type="predicted"/>
<dbReference type="InterPro" id="IPR023616">
    <property type="entry name" value="Cyt_c_oxase-like_su1_dom"/>
</dbReference>
<keyword evidence="1" id="KW-0679">Respiratory chain</keyword>
<evidence type="ECO:0000256" key="5">
    <source>
        <dbReference type="SAM" id="Phobius"/>
    </source>
</evidence>
<dbReference type="Pfam" id="PF00115">
    <property type="entry name" value="COX1"/>
    <property type="match status" value="1"/>
</dbReference>
<evidence type="ECO:0000256" key="4">
    <source>
        <dbReference type="SAM" id="MobiDB-lite"/>
    </source>
</evidence>
<feature type="transmembrane region" description="Helical" evidence="5">
    <location>
        <begin position="401"/>
        <end position="424"/>
    </location>
</feature>
<feature type="transmembrane region" description="Helical" evidence="5">
    <location>
        <begin position="368"/>
        <end position="389"/>
    </location>
</feature>
<dbReference type="PANTHER" id="PTHR10422:SF18">
    <property type="entry name" value="CYTOCHROME C OXIDASE SUBUNIT 1"/>
    <property type="match status" value="1"/>
</dbReference>
<feature type="transmembrane region" description="Helical" evidence="5">
    <location>
        <begin position="64"/>
        <end position="85"/>
    </location>
</feature>
<dbReference type="AlphaFoldDB" id="A0A542ZF72"/>
<dbReference type="PRINTS" id="PR01165">
    <property type="entry name" value="CYCOXIDASEI"/>
</dbReference>
<dbReference type="PANTHER" id="PTHR10422">
    <property type="entry name" value="CYTOCHROME C OXIDASE SUBUNIT 1"/>
    <property type="match status" value="1"/>
</dbReference>
<evidence type="ECO:0000256" key="1">
    <source>
        <dbReference type="ARBA" id="ARBA00022660"/>
    </source>
</evidence>
<feature type="transmembrane region" description="Helical" evidence="5">
    <location>
        <begin position="163"/>
        <end position="192"/>
    </location>
</feature>
<reference evidence="7 8" key="1">
    <citation type="submission" date="2019-06" db="EMBL/GenBank/DDBJ databases">
        <title>Sequencing the genomes of 1000 actinobacteria strains.</title>
        <authorList>
            <person name="Klenk H.-P."/>
        </authorList>
    </citation>
    <scope>NUCLEOTIDE SEQUENCE [LARGE SCALE GENOMIC DNA]</scope>
    <source>
        <strain evidence="7 8">DSM 18082</strain>
    </source>
</reference>
<keyword evidence="8" id="KW-1185">Reference proteome</keyword>
<organism evidence="7 8">
    <name type="scientific">Oryzihumus leptocrescens</name>
    <dbReference type="NCBI Taxonomy" id="297536"/>
    <lineage>
        <taxon>Bacteria</taxon>
        <taxon>Bacillati</taxon>
        <taxon>Actinomycetota</taxon>
        <taxon>Actinomycetes</taxon>
        <taxon>Micrococcales</taxon>
        <taxon>Intrasporangiaceae</taxon>
        <taxon>Oryzihumus</taxon>
    </lineage>
</organism>
<feature type="transmembrane region" description="Helical" evidence="5">
    <location>
        <begin position="120"/>
        <end position="143"/>
    </location>
</feature>
<keyword evidence="5" id="KW-0812">Transmembrane</keyword>
<feature type="transmembrane region" description="Helical" evidence="5">
    <location>
        <begin position="552"/>
        <end position="573"/>
    </location>
</feature>
<dbReference type="GO" id="GO:0004129">
    <property type="term" value="F:cytochrome-c oxidase activity"/>
    <property type="evidence" value="ECO:0007669"/>
    <property type="project" value="InterPro"/>
</dbReference>
<evidence type="ECO:0000313" key="7">
    <source>
        <dbReference type="EMBL" id="TQL58978.1"/>
    </source>
</evidence>
<feature type="transmembrane region" description="Helical" evidence="5">
    <location>
        <begin position="477"/>
        <end position="497"/>
    </location>
</feature>
<dbReference type="RefSeq" id="WP_221632401.1">
    <property type="nucleotide sequence ID" value="NZ_BAAAKX010000003.1"/>
</dbReference>
<keyword evidence="2" id="KW-0249">Electron transport</keyword>
<evidence type="ECO:0000256" key="3">
    <source>
        <dbReference type="ARBA" id="ARBA00025218"/>
    </source>
</evidence>
<evidence type="ECO:0000256" key="2">
    <source>
        <dbReference type="ARBA" id="ARBA00022982"/>
    </source>
</evidence>
<feature type="transmembrane region" description="Helical" evidence="5">
    <location>
        <begin position="25"/>
        <end position="44"/>
    </location>
</feature>
<feature type="transmembrane region" description="Helical" evidence="5">
    <location>
        <begin position="204"/>
        <end position="226"/>
    </location>
</feature>
<evidence type="ECO:0000313" key="8">
    <source>
        <dbReference type="Proteomes" id="UP000319514"/>
    </source>
</evidence>
<dbReference type="InterPro" id="IPR036927">
    <property type="entry name" value="Cyt_c_oxase-like_su1_sf"/>
</dbReference>
<protein>
    <submittedName>
        <fullName evidence="7">Cytochrome c oxidase subunit 1</fullName>
    </submittedName>
</protein>
<keyword evidence="5" id="KW-0472">Membrane</keyword>
<feature type="transmembrane region" description="Helical" evidence="5">
    <location>
        <begin position="509"/>
        <end position="532"/>
    </location>
</feature>
<name>A0A542ZF72_9MICO</name>